<dbReference type="GeneTree" id="ENSGT01150000286914"/>
<dbReference type="InterPro" id="IPR052338">
    <property type="entry name" value="Transposase_5"/>
</dbReference>
<dbReference type="Pfam" id="PF13936">
    <property type="entry name" value="HTH_38"/>
    <property type="match status" value="1"/>
</dbReference>
<dbReference type="InParanoid" id="A0A667XEK6"/>
<feature type="domain" description="Transposase Tc1-like" evidence="1">
    <location>
        <begin position="77"/>
        <end position="143"/>
    </location>
</feature>
<dbReference type="InterPro" id="IPR047655">
    <property type="entry name" value="Transpos_IS630-like"/>
</dbReference>
<dbReference type="AlphaFoldDB" id="A0A667XEK6"/>
<dbReference type="InterPro" id="IPR036388">
    <property type="entry name" value="WH-like_DNA-bd_sf"/>
</dbReference>
<feature type="domain" description="Transposase IS30-like HTH" evidence="3">
    <location>
        <begin position="6"/>
        <end position="45"/>
    </location>
</feature>
<dbReference type="Pfam" id="PF13358">
    <property type="entry name" value="DDE_3"/>
    <property type="match status" value="1"/>
</dbReference>
<reference evidence="4" key="1">
    <citation type="submission" date="2019-06" db="EMBL/GenBank/DDBJ databases">
        <authorList>
            <consortium name="Wellcome Sanger Institute Data Sharing"/>
        </authorList>
    </citation>
    <scope>NUCLEOTIDE SEQUENCE [LARGE SCALE GENOMIC DNA]</scope>
</reference>
<feature type="domain" description="Tc1-like transposase DDE" evidence="2">
    <location>
        <begin position="153"/>
        <end position="305"/>
    </location>
</feature>
<dbReference type="InterPro" id="IPR002492">
    <property type="entry name" value="Transposase_Tc1-like"/>
</dbReference>
<dbReference type="SUPFAM" id="SSF46689">
    <property type="entry name" value="Homeodomain-like"/>
    <property type="match status" value="1"/>
</dbReference>
<dbReference type="Ensembl" id="ENSMMDT00005011265.1">
    <property type="protein sequence ID" value="ENSMMDP00005010929.1"/>
    <property type="gene ID" value="ENSMMDG00005005914.1"/>
</dbReference>
<dbReference type="GO" id="GO:0003677">
    <property type="term" value="F:DNA binding"/>
    <property type="evidence" value="ECO:0007669"/>
    <property type="project" value="InterPro"/>
</dbReference>
<dbReference type="PANTHER" id="PTHR23022">
    <property type="entry name" value="TRANSPOSABLE ELEMENT-RELATED"/>
    <property type="match status" value="1"/>
</dbReference>
<dbReference type="GO" id="GO:0015074">
    <property type="term" value="P:DNA integration"/>
    <property type="evidence" value="ECO:0007669"/>
    <property type="project" value="InterPro"/>
</dbReference>
<dbReference type="InterPro" id="IPR036397">
    <property type="entry name" value="RNaseH_sf"/>
</dbReference>
<dbReference type="InterPro" id="IPR009057">
    <property type="entry name" value="Homeodomain-like_sf"/>
</dbReference>
<dbReference type="Proteomes" id="UP000472263">
    <property type="component" value="Chromosome 9"/>
</dbReference>
<organism evidence="4 5">
    <name type="scientific">Myripristis murdjan</name>
    <name type="common">pinecone soldierfish</name>
    <dbReference type="NCBI Taxonomy" id="586833"/>
    <lineage>
        <taxon>Eukaryota</taxon>
        <taxon>Metazoa</taxon>
        <taxon>Chordata</taxon>
        <taxon>Craniata</taxon>
        <taxon>Vertebrata</taxon>
        <taxon>Euteleostomi</taxon>
        <taxon>Actinopterygii</taxon>
        <taxon>Neopterygii</taxon>
        <taxon>Teleostei</taxon>
        <taxon>Neoteleostei</taxon>
        <taxon>Acanthomorphata</taxon>
        <taxon>Holocentriformes</taxon>
        <taxon>Holocentridae</taxon>
        <taxon>Myripristis</taxon>
    </lineage>
</organism>
<reference evidence="4" key="3">
    <citation type="submission" date="2025-09" db="UniProtKB">
        <authorList>
            <consortium name="Ensembl"/>
        </authorList>
    </citation>
    <scope>IDENTIFICATION</scope>
</reference>
<evidence type="ECO:0000259" key="3">
    <source>
        <dbReference type="Pfam" id="PF13936"/>
    </source>
</evidence>
<accession>A0A667XEK6</accession>
<keyword evidence="5" id="KW-1185">Reference proteome</keyword>
<evidence type="ECO:0000313" key="5">
    <source>
        <dbReference type="Proteomes" id="UP000472263"/>
    </source>
</evidence>
<protein>
    <recommendedName>
        <fullName evidence="6">Paired domain-containing protein</fullName>
    </recommendedName>
</protein>
<evidence type="ECO:0000313" key="4">
    <source>
        <dbReference type="Ensembl" id="ENSMMDP00005010929.1"/>
    </source>
</evidence>
<proteinExistence type="predicted"/>
<sequence>MAKVKKELTREQRARIKALFDAGWSFRRIAKDLRCSPSTVKYTLDRFDATNSHQNRKGRGGKKKLSDRQVKHLKILSLKDRRKTSRELRDEINTTMTNGATVSSRTVRRKLREEGLVGRIAAKKPLLKERNRVKRLKFAKEHKKWTKEDWYKVLWTDESRFEQFGNKRRVYVRRREGERYKHECLLPTVKHGGGSIMVWGAMSASGTGDLAKINGIMDKKVYHNILVRPGVPSGSRLIGPGFIFQEDNDPKHSSNYCRNYLRQKESAGTLKMMDWPPQSPDLNPIEQIWGELDNKLDRSVVHSKESLWLELQKAWDNISVEVLRKYIHTMPERCAAVIAAKGGHTKY</sequence>
<reference evidence="4" key="2">
    <citation type="submission" date="2025-08" db="UniProtKB">
        <authorList>
            <consortium name="Ensembl"/>
        </authorList>
    </citation>
    <scope>IDENTIFICATION</scope>
</reference>
<dbReference type="GO" id="GO:0006313">
    <property type="term" value="P:DNA transposition"/>
    <property type="evidence" value="ECO:0007669"/>
    <property type="project" value="InterPro"/>
</dbReference>
<dbReference type="Gene3D" id="3.30.420.10">
    <property type="entry name" value="Ribonuclease H-like superfamily/Ribonuclease H"/>
    <property type="match status" value="1"/>
</dbReference>
<evidence type="ECO:0008006" key="6">
    <source>
        <dbReference type="Google" id="ProtNLM"/>
    </source>
</evidence>
<evidence type="ECO:0000259" key="2">
    <source>
        <dbReference type="Pfam" id="PF13358"/>
    </source>
</evidence>
<name>A0A667XEK6_9TELE</name>
<dbReference type="Gene3D" id="1.10.10.10">
    <property type="entry name" value="Winged helix-like DNA-binding domain superfamily/Winged helix DNA-binding domain"/>
    <property type="match status" value="1"/>
</dbReference>
<evidence type="ECO:0000259" key="1">
    <source>
        <dbReference type="Pfam" id="PF01498"/>
    </source>
</evidence>
<dbReference type="PANTHER" id="PTHR23022:SF135">
    <property type="entry name" value="SI:DKEY-77F5.3"/>
    <property type="match status" value="1"/>
</dbReference>
<dbReference type="NCBIfam" id="NF033545">
    <property type="entry name" value="transpos_IS630"/>
    <property type="match status" value="1"/>
</dbReference>
<dbReference type="InterPro" id="IPR025246">
    <property type="entry name" value="IS30-like_HTH"/>
</dbReference>
<dbReference type="Pfam" id="PF01498">
    <property type="entry name" value="HTH_Tnp_Tc3_2"/>
    <property type="match status" value="1"/>
</dbReference>
<dbReference type="InterPro" id="IPR038717">
    <property type="entry name" value="Tc1-like_DDE_dom"/>
</dbReference>